<dbReference type="Proteomes" id="UP001319121">
    <property type="component" value="Chromosome"/>
</dbReference>
<dbReference type="KEGG" id="fku:FGKAn22_14700"/>
<evidence type="ECO:0008006" key="4">
    <source>
        <dbReference type="Google" id="ProtNLM"/>
    </source>
</evidence>
<dbReference type="EMBL" id="AP019536">
    <property type="protein sequence ID" value="BBI99777.1"/>
    <property type="molecule type" value="Genomic_DNA"/>
</dbReference>
<dbReference type="PROSITE" id="PS51257">
    <property type="entry name" value="PROKAR_LIPOPROTEIN"/>
    <property type="match status" value="1"/>
</dbReference>
<name>A0AAN1SZ77_9PROT</name>
<sequence>MKSEWIKGMSAGLLAVAVLAGCTATTTPRLDEKFGEAANMAKAQQVINPDASQNRNPVTGIDGQAANSSIDNYHKAYETPAAAPSGGIGIMNVGTTLK</sequence>
<proteinExistence type="predicted"/>
<evidence type="ECO:0000313" key="2">
    <source>
        <dbReference type="EMBL" id="BBI99777.1"/>
    </source>
</evidence>
<gene>
    <name evidence="2" type="ORF">FGKAn22_14700</name>
</gene>
<feature type="signal peptide" evidence="1">
    <location>
        <begin position="1"/>
        <end position="20"/>
    </location>
</feature>
<organism evidence="2 3">
    <name type="scientific">Ferrigenium kumadai</name>
    <dbReference type="NCBI Taxonomy" id="1682490"/>
    <lineage>
        <taxon>Bacteria</taxon>
        <taxon>Pseudomonadati</taxon>
        <taxon>Pseudomonadota</taxon>
        <taxon>Betaproteobacteria</taxon>
        <taxon>Nitrosomonadales</taxon>
        <taxon>Gallionellaceae</taxon>
        <taxon>Ferrigenium</taxon>
    </lineage>
</organism>
<feature type="chain" id="PRO_5042810004" description="Lipoprotein" evidence="1">
    <location>
        <begin position="21"/>
        <end position="98"/>
    </location>
</feature>
<dbReference type="RefSeq" id="WP_212785027.1">
    <property type="nucleotide sequence ID" value="NZ_AP019536.1"/>
</dbReference>
<dbReference type="AlphaFoldDB" id="A0AAN1SZ77"/>
<keyword evidence="3" id="KW-1185">Reference proteome</keyword>
<accession>A0AAN1SZ77</accession>
<reference evidence="2 3" key="1">
    <citation type="submission" date="2019-03" db="EMBL/GenBank/DDBJ databases">
        <title>Complete genome sequence of Ferrigenium kumadai strain An22, a microaerophilic iron-oxidizing bacterium isolated from a paddy field soil.</title>
        <authorList>
            <person name="Watanabe T."/>
            <person name="Asakawa S."/>
        </authorList>
    </citation>
    <scope>NUCLEOTIDE SEQUENCE [LARGE SCALE GENOMIC DNA]</scope>
    <source>
        <strain evidence="2 3">An22</strain>
    </source>
</reference>
<evidence type="ECO:0000313" key="3">
    <source>
        <dbReference type="Proteomes" id="UP001319121"/>
    </source>
</evidence>
<keyword evidence="1" id="KW-0732">Signal</keyword>
<evidence type="ECO:0000256" key="1">
    <source>
        <dbReference type="SAM" id="SignalP"/>
    </source>
</evidence>
<protein>
    <recommendedName>
        <fullName evidence="4">Lipoprotein</fullName>
    </recommendedName>
</protein>